<feature type="region of interest" description="Disordered" evidence="1">
    <location>
        <begin position="44"/>
        <end position="106"/>
    </location>
</feature>
<accession>A0A2I0K3U7</accession>
<proteinExistence type="predicted"/>
<evidence type="ECO:0000256" key="1">
    <source>
        <dbReference type="SAM" id="MobiDB-lite"/>
    </source>
</evidence>
<evidence type="ECO:0000313" key="2">
    <source>
        <dbReference type="EMBL" id="PKI63231.1"/>
    </source>
</evidence>
<protein>
    <submittedName>
        <fullName evidence="2">Uncharacterized protein</fullName>
    </submittedName>
</protein>
<sequence>MRVQKGRLIKQSLKCKGSIKGPKAIRPNQEIEVLGGHAPPLSHTAFALSGTPPVKLRSSTAAGDDQTRNHGQWRIGPAMSRPRDSQTGLESRERKGAEPRQEKAKAMAWGEAIARRYIWRGPHTRTETEIRPRMRPAKAGRAGGEEREADGSGEGKQKERSVCMQQMANTVDTVIMISKS</sequence>
<organism evidence="2 3">
    <name type="scientific">Punica granatum</name>
    <name type="common">Pomegranate</name>
    <dbReference type="NCBI Taxonomy" id="22663"/>
    <lineage>
        <taxon>Eukaryota</taxon>
        <taxon>Viridiplantae</taxon>
        <taxon>Streptophyta</taxon>
        <taxon>Embryophyta</taxon>
        <taxon>Tracheophyta</taxon>
        <taxon>Spermatophyta</taxon>
        <taxon>Magnoliopsida</taxon>
        <taxon>eudicotyledons</taxon>
        <taxon>Gunneridae</taxon>
        <taxon>Pentapetalae</taxon>
        <taxon>rosids</taxon>
        <taxon>malvids</taxon>
        <taxon>Myrtales</taxon>
        <taxon>Lythraceae</taxon>
        <taxon>Punica</taxon>
    </lineage>
</organism>
<reference evidence="2 3" key="1">
    <citation type="submission" date="2017-11" db="EMBL/GenBank/DDBJ databases">
        <title>De-novo sequencing of pomegranate (Punica granatum L.) genome.</title>
        <authorList>
            <person name="Akparov Z."/>
            <person name="Amiraslanov A."/>
            <person name="Hajiyeva S."/>
            <person name="Abbasov M."/>
            <person name="Kaur K."/>
            <person name="Hamwieh A."/>
            <person name="Solovyev V."/>
            <person name="Salamov A."/>
            <person name="Braich B."/>
            <person name="Kosarev P."/>
            <person name="Mahmoud A."/>
            <person name="Hajiyev E."/>
            <person name="Babayeva S."/>
            <person name="Izzatullayeva V."/>
            <person name="Mammadov A."/>
            <person name="Mammadov A."/>
            <person name="Sharifova S."/>
            <person name="Ojaghi J."/>
            <person name="Eynullazada K."/>
            <person name="Bayramov B."/>
            <person name="Abdulazimova A."/>
            <person name="Shahmuradov I."/>
        </authorList>
    </citation>
    <scope>NUCLEOTIDE SEQUENCE [LARGE SCALE GENOMIC DNA]</scope>
    <source>
        <strain evidence="3">cv. AG2017</strain>
        <tissue evidence="2">Leaf</tissue>
    </source>
</reference>
<dbReference type="EMBL" id="PGOL01000900">
    <property type="protein sequence ID" value="PKI63231.1"/>
    <property type="molecule type" value="Genomic_DNA"/>
</dbReference>
<feature type="compositionally biased region" description="Basic and acidic residues" evidence="1">
    <location>
        <begin position="143"/>
        <end position="161"/>
    </location>
</feature>
<comment type="caution">
    <text evidence="2">The sequence shown here is derived from an EMBL/GenBank/DDBJ whole genome shotgun (WGS) entry which is preliminary data.</text>
</comment>
<keyword evidence="3" id="KW-1185">Reference proteome</keyword>
<feature type="region of interest" description="Disordered" evidence="1">
    <location>
        <begin position="125"/>
        <end position="161"/>
    </location>
</feature>
<dbReference type="AlphaFoldDB" id="A0A2I0K3U7"/>
<gene>
    <name evidence="2" type="ORF">CRG98_016416</name>
</gene>
<feature type="compositionally biased region" description="Basic and acidic residues" evidence="1">
    <location>
        <begin position="90"/>
        <end position="105"/>
    </location>
</feature>
<evidence type="ECO:0000313" key="3">
    <source>
        <dbReference type="Proteomes" id="UP000233551"/>
    </source>
</evidence>
<dbReference type="Proteomes" id="UP000233551">
    <property type="component" value="Unassembled WGS sequence"/>
</dbReference>
<name>A0A2I0K3U7_PUNGR</name>